<protein>
    <submittedName>
        <fullName evidence="2">Uncharacterized protein</fullName>
    </submittedName>
</protein>
<dbReference type="EMBL" id="MCFL01000016">
    <property type="protein sequence ID" value="ORZ36606.1"/>
    <property type="molecule type" value="Genomic_DNA"/>
</dbReference>
<gene>
    <name evidence="2" type="ORF">BCR44DRAFT_365296</name>
</gene>
<dbReference type="AlphaFoldDB" id="A0A1Y2HPT3"/>
<dbReference type="Proteomes" id="UP000193411">
    <property type="component" value="Unassembled WGS sequence"/>
</dbReference>
<accession>A0A1Y2HPT3</accession>
<feature type="region of interest" description="Disordered" evidence="1">
    <location>
        <begin position="1"/>
        <end position="28"/>
    </location>
</feature>
<evidence type="ECO:0000256" key="1">
    <source>
        <dbReference type="SAM" id="MobiDB-lite"/>
    </source>
</evidence>
<keyword evidence="3" id="KW-1185">Reference proteome</keyword>
<evidence type="ECO:0000313" key="3">
    <source>
        <dbReference type="Proteomes" id="UP000193411"/>
    </source>
</evidence>
<proteinExistence type="predicted"/>
<sequence length="523" mass="58698">MNSPPPTIPTSEPDTINPNAVNPDAVNPDTVNPDAVVALTENLIEDVLCMTLKVWRRSLREHMLGVFAVDSVLPAFKPSKTLLRMIVNRYNLGDIVEFCAQGDLPTIEAFFVHGGYQDTNEDRRSFEAAEMLAPAVVHGHTHILEWWFTLAAQAEAGKLRGPFMPHLKTLLSEVCTALEDELGDLDQWDAMSNERLEDSTLVALDWLADHGRLPTLEQLGDEQELNELFFSVVAARCFRIACFLVDKYGANDAIVCNDDEILIPTAACLGNTRLLAHLMEQFPDHYVPLDTYGVILTKASAAGKAHVLHWWVDHVRARPQWVVGLHRFLSADPTKYKRLPAFDPACPEMIVAYFLEHEDGIIAEALISASSSFVIDASQIPADDDARAAAWGWRVEHTVVDTVPVQPEQARVAILDWFLHMGMVDIAQGHRLQDNFSHMIARLVLRKYARVLSWWLSVVVPGLDKRVKYSHVRYGIQQDEQMQEWWHHAGLHPELPMDHASSEIVFPIEGEFDFASVSSATNP</sequence>
<name>A0A1Y2HPT3_9FUNG</name>
<reference evidence="2 3" key="1">
    <citation type="submission" date="2016-07" db="EMBL/GenBank/DDBJ databases">
        <title>Pervasive Adenine N6-methylation of Active Genes in Fungi.</title>
        <authorList>
            <consortium name="DOE Joint Genome Institute"/>
            <person name="Mondo S.J."/>
            <person name="Dannebaum R.O."/>
            <person name="Kuo R.C."/>
            <person name="Labutti K."/>
            <person name="Haridas S."/>
            <person name="Kuo A."/>
            <person name="Salamov A."/>
            <person name="Ahrendt S.R."/>
            <person name="Lipzen A."/>
            <person name="Sullivan W."/>
            <person name="Andreopoulos W.B."/>
            <person name="Clum A."/>
            <person name="Lindquist E."/>
            <person name="Daum C."/>
            <person name="Ramamoorthy G.K."/>
            <person name="Gryganskyi A."/>
            <person name="Culley D."/>
            <person name="Magnuson J.K."/>
            <person name="James T.Y."/>
            <person name="O'Malley M.A."/>
            <person name="Stajich J.E."/>
            <person name="Spatafora J.W."/>
            <person name="Visel A."/>
            <person name="Grigoriev I.V."/>
        </authorList>
    </citation>
    <scope>NUCLEOTIDE SEQUENCE [LARGE SCALE GENOMIC DNA]</scope>
    <source>
        <strain evidence="2 3">PL171</strain>
    </source>
</reference>
<feature type="compositionally biased region" description="Low complexity" evidence="1">
    <location>
        <begin position="17"/>
        <end position="28"/>
    </location>
</feature>
<comment type="caution">
    <text evidence="2">The sequence shown here is derived from an EMBL/GenBank/DDBJ whole genome shotgun (WGS) entry which is preliminary data.</text>
</comment>
<organism evidence="2 3">
    <name type="scientific">Catenaria anguillulae PL171</name>
    <dbReference type="NCBI Taxonomy" id="765915"/>
    <lineage>
        <taxon>Eukaryota</taxon>
        <taxon>Fungi</taxon>
        <taxon>Fungi incertae sedis</taxon>
        <taxon>Blastocladiomycota</taxon>
        <taxon>Blastocladiomycetes</taxon>
        <taxon>Blastocladiales</taxon>
        <taxon>Catenariaceae</taxon>
        <taxon>Catenaria</taxon>
    </lineage>
</organism>
<evidence type="ECO:0000313" key="2">
    <source>
        <dbReference type="EMBL" id="ORZ36606.1"/>
    </source>
</evidence>